<protein>
    <submittedName>
        <fullName evidence="2">Uncharacterized protein</fullName>
    </submittedName>
</protein>
<feature type="transmembrane region" description="Helical" evidence="1">
    <location>
        <begin position="38"/>
        <end position="57"/>
    </location>
</feature>
<organism evidence="2 3">
    <name type="scientific">Collybia nuda</name>
    <dbReference type="NCBI Taxonomy" id="64659"/>
    <lineage>
        <taxon>Eukaryota</taxon>
        <taxon>Fungi</taxon>
        <taxon>Dikarya</taxon>
        <taxon>Basidiomycota</taxon>
        <taxon>Agaricomycotina</taxon>
        <taxon>Agaricomycetes</taxon>
        <taxon>Agaricomycetidae</taxon>
        <taxon>Agaricales</taxon>
        <taxon>Tricholomatineae</taxon>
        <taxon>Clitocybaceae</taxon>
        <taxon>Collybia</taxon>
    </lineage>
</organism>
<sequence>MNLKTRKPVTQPSQAAEMSILEREQIAKDYYASVRTNVLLTWVLSNGLLLVCILGNAEPTNTFSREQSTSWTKSYLVFILAFTAITNGVRFIGSTLYLMARAIAG</sequence>
<dbReference type="Proteomes" id="UP000807353">
    <property type="component" value="Unassembled WGS sequence"/>
</dbReference>
<evidence type="ECO:0000313" key="2">
    <source>
        <dbReference type="EMBL" id="KAF9464954.1"/>
    </source>
</evidence>
<feature type="transmembrane region" description="Helical" evidence="1">
    <location>
        <begin position="77"/>
        <end position="100"/>
    </location>
</feature>
<comment type="caution">
    <text evidence="2">The sequence shown here is derived from an EMBL/GenBank/DDBJ whole genome shotgun (WGS) entry which is preliminary data.</text>
</comment>
<keyword evidence="1" id="KW-1133">Transmembrane helix</keyword>
<name>A0A9P5YA56_9AGAR</name>
<dbReference type="OrthoDB" id="26569at2759"/>
<proteinExistence type="predicted"/>
<reference evidence="2" key="1">
    <citation type="submission" date="2020-11" db="EMBL/GenBank/DDBJ databases">
        <authorList>
            <consortium name="DOE Joint Genome Institute"/>
            <person name="Ahrendt S."/>
            <person name="Riley R."/>
            <person name="Andreopoulos W."/>
            <person name="Labutti K."/>
            <person name="Pangilinan J."/>
            <person name="Ruiz-Duenas F.J."/>
            <person name="Barrasa J.M."/>
            <person name="Sanchez-Garcia M."/>
            <person name="Camarero S."/>
            <person name="Miyauchi S."/>
            <person name="Serrano A."/>
            <person name="Linde D."/>
            <person name="Babiker R."/>
            <person name="Drula E."/>
            <person name="Ayuso-Fernandez I."/>
            <person name="Pacheco R."/>
            <person name="Padilla G."/>
            <person name="Ferreira P."/>
            <person name="Barriuso J."/>
            <person name="Kellner H."/>
            <person name="Castanera R."/>
            <person name="Alfaro M."/>
            <person name="Ramirez L."/>
            <person name="Pisabarro A.G."/>
            <person name="Kuo A."/>
            <person name="Tritt A."/>
            <person name="Lipzen A."/>
            <person name="He G."/>
            <person name="Yan M."/>
            <person name="Ng V."/>
            <person name="Cullen D."/>
            <person name="Martin F."/>
            <person name="Rosso M.-N."/>
            <person name="Henrissat B."/>
            <person name="Hibbett D."/>
            <person name="Martinez A.T."/>
            <person name="Grigoriev I.V."/>
        </authorList>
    </citation>
    <scope>NUCLEOTIDE SEQUENCE</scope>
    <source>
        <strain evidence="2">CBS 247.69</strain>
    </source>
</reference>
<evidence type="ECO:0000256" key="1">
    <source>
        <dbReference type="SAM" id="Phobius"/>
    </source>
</evidence>
<gene>
    <name evidence="2" type="ORF">BDZ94DRAFT_424490</name>
</gene>
<accession>A0A9P5YA56</accession>
<keyword evidence="3" id="KW-1185">Reference proteome</keyword>
<dbReference type="EMBL" id="MU150250">
    <property type="protein sequence ID" value="KAF9464954.1"/>
    <property type="molecule type" value="Genomic_DNA"/>
</dbReference>
<keyword evidence="1" id="KW-0472">Membrane</keyword>
<evidence type="ECO:0000313" key="3">
    <source>
        <dbReference type="Proteomes" id="UP000807353"/>
    </source>
</evidence>
<dbReference type="AlphaFoldDB" id="A0A9P5YA56"/>
<keyword evidence="1" id="KW-0812">Transmembrane</keyword>